<dbReference type="PANTHER" id="PTHR30363:SF44">
    <property type="entry name" value="AGA OPERON TRANSCRIPTIONAL REPRESSOR-RELATED"/>
    <property type="match status" value="1"/>
</dbReference>
<dbReference type="PROSITE" id="PS00894">
    <property type="entry name" value="HTH_DEOR_1"/>
    <property type="match status" value="1"/>
</dbReference>
<dbReference type="SMART" id="SM01134">
    <property type="entry name" value="DeoRC"/>
    <property type="match status" value="1"/>
</dbReference>
<dbReference type="Proteomes" id="UP000530928">
    <property type="component" value="Unassembled WGS sequence"/>
</dbReference>
<keyword evidence="1" id="KW-0805">Transcription regulation</keyword>
<dbReference type="RefSeq" id="WP_181610310.1">
    <property type="nucleotide sequence ID" value="NZ_BAABAM010000002.1"/>
</dbReference>
<gene>
    <name evidence="5" type="ORF">HNR30_002864</name>
</gene>
<proteinExistence type="predicted"/>
<dbReference type="InterPro" id="IPR037171">
    <property type="entry name" value="NagB/RpiA_transferase-like"/>
</dbReference>
<dbReference type="InterPro" id="IPR014036">
    <property type="entry name" value="DeoR-like_C"/>
</dbReference>
<evidence type="ECO:0000256" key="1">
    <source>
        <dbReference type="ARBA" id="ARBA00023015"/>
    </source>
</evidence>
<dbReference type="Pfam" id="PF00455">
    <property type="entry name" value="DeoRC"/>
    <property type="match status" value="1"/>
</dbReference>
<evidence type="ECO:0000256" key="2">
    <source>
        <dbReference type="ARBA" id="ARBA00023125"/>
    </source>
</evidence>
<evidence type="ECO:0000313" key="5">
    <source>
        <dbReference type="EMBL" id="MBA2891523.1"/>
    </source>
</evidence>
<organism evidence="5 6">
    <name type="scientific">Nonomuraea soli</name>
    <dbReference type="NCBI Taxonomy" id="1032476"/>
    <lineage>
        <taxon>Bacteria</taxon>
        <taxon>Bacillati</taxon>
        <taxon>Actinomycetota</taxon>
        <taxon>Actinomycetes</taxon>
        <taxon>Streptosporangiales</taxon>
        <taxon>Streptosporangiaceae</taxon>
        <taxon>Nonomuraea</taxon>
    </lineage>
</organism>
<reference evidence="5 6" key="1">
    <citation type="submission" date="2020-07" db="EMBL/GenBank/DDBJ databases">
        <title>Genomic Encyclopedia of Type Strains, Phase IV (KMG-IV): sequencing the most valuable type-strain genomes for metagenomic binning, comparative biology and taxonomic classification.</title>
        <authorList>
            <person name="Goeker M."/>
        </authorList>
    </citation>
    <scope>NUCLEOTIDE SEQUENCE [LARGE SCALE GENOMIC DNA]</scope>
    <source>
        <strain evidence="5 6">DSM 45533</strain>
    </source>
</reference>
<protein>
    <submittedName>
        <fullName evidence="5">DeoR family transcriptional regulator of aga operon</fullName>
    </submittedName>
</protein>
<name>A0A7W0CHZ0_9ACTN</name>
<dbReference type="GO" id="GO:0003700">
    <property type="term" value="F:DNA-binding transcription factor activity"/>
    <property type="evidence" value="ECO:0007669"/>
    <property type="project" value="InterPro"/>
</dbReference>
<accession>A0A7W0CHZ0</accession>
<evidence type="ECO:0000313" key="6">
    <source>
        <dbReference type="Proteomes" id="UP000530928"/>
    </source>
</evidence>
<keyword evidence="3" id="KW-0804">Transcription</keyword>
<dbReference type="AlphaFoldDB" id="A0A7W0CHZ0"/>
<feature type="domain" description="HTH deoR-type" evidence="4">
    <location>
        <begin position="13"/>
        <end position="68"/>
    </location>
</feature>
<dbReference type="InterPro" id="IPR001034">
    <property type="entry name" value="DeoR_HTH"/>
</dbReference>
<dbReference type="InterPro" id="IPR036390">
    <property type="entry name" value="WH_DNA-bd_sf"/>
</dbReference>
<dbReference type="SUPFAM" id="SSF46785">
    <property type="entry name" value="Winged helix' DNA-binding domain"/>
    <property type="match status" value="1"/>
</dbReference>
<sequence>MMAEGEAAADIAVDDRRERIVSMVTEHEFVRVTDLAEIFRVTSVTIRADLELLDKQGAIRRVRGGAIPAKPYRPAEASSDASAGSAALEKTRLARHAAGLVACGESVIIDAGTTMTLLARAIVARADLTEVIVFTNSLQVAIELEPAIPRITVLVTGGTLRPATHALVDPLGAPMLERIHADTLFLGCHGVHPEHGVTSEHLLEAEMKRRMIAASRRRIVLADSSKLGRTGLAPIHLLGESDLLVTGREADAGIVTELRAGGARVDLVD</sequence>
<dbReference type="SMART" id="SM00420">
    <property type="entry name" value="HTH_DEOR"/>
    <property type="match status" value="1"/>
</dbReference>
<dbReference type="Gene3D" id="1.10.10.10">
    <property type="entry name" value="Winged helix-like DNA-binding domain superfamily/Winged helix DNA-binding domain"/>
    <property type="match status" value="1"/>
</dbReference>
<dbReference type="PROSITE" id="PS51000">
    <property type="entry name" value="HTH_DEOR_2"/>
    <property type="match status" value="1"/>
</dbReference>
<dbReference type="Pfam" id="PF08220">
    <property type="entry name" value="HTH_DeoR"/>
    <property type="match status" value="1"/>
</dbReference>
<comment type="caution">
    <text evidence="5">The sequence shown here is derived from an EMBL/GenBank/DDBJ whole genome shotgun (WGS) entry which is preliminary data.</text>
</comment>
<dbReference type="InterPro" id="IPR018356">
    <property type="entry name" value="Tscrpt_reg_HTH_DeoR_CS"/>
</dbReference>
<keyword evidence="2" id="KW-0238">DNA-binding</keyword>
<dbReference type="SUPFAM" id="SSF100950">
    <property type="entry name" value="NagB/RpiA/CoA transferase-like"/>
    <property type="match status" value="1"/>
</dbReference>
<dbReference type="Gene3D" id="3.40.50.1360">
    <property type="match status" value="1"/>
</dbReference>
<dbReference type="InterPro" id="IPR050313">
    <property type="entry name" value="Carb_Metab_HTH_regulators"/>
</dbReference>
<evidence type="ECO:0000259" key="4">
    <source>
        <dbReference type="PROSITE" id="PS51000"/>
    </source>
</evidence>
<dbReference type="GO" id="GO:0003677">
    <property type="term" value="F:DNA binding"/>
    <property type="evidence" value="ECO:0007669"/>
    <property type="project" value="UniProtKB-KW"/>
</dbReference>
<dbReference type="EMBL" id="JACDUR010000003">
    <property type="protein sequence ID" value="MBA2891523.1"/>
    <property type="molecule type" value="Genomic_DNA"/>
</dbReference>
<evidence type="ECO:0000256" key="3">
    <source>
        <dbReference type="ARBA" id="ARBA00023163"/>
    </source>
</evidence>
<keyword evidence="6" id="KW-1185">Reference proteome</keyword>
<dbReference type="InterPro" id="IPR036388">
    <property type="entry name" value="WH-like_DNA-bd_sf"/>
</dbReference>
<dbReference type="PANTHER" id="PTHR30363">
    <property type="entry name" value="HTH-TYPE TRANSCRIPTIONAL REGULATOR SRLR-RELATED"/>
    <property type="match status" value="1"/>
</dbReference>